<dbReference type="Proteomes" id="UP000198382">
    <property type="component" value="Unassembled WGS sequence"/>
</dbReference>
<comment type="function">
    <text evidence="6">Catalyzes the reduction of dTDP-6-deoxy-L-lyxo-4-hexulose to yield dTDP-L-rhamnose.</text>
</comment>
<organism evidence="8 9">
    <name type="scientific">Flavobacterium frigidimaris</name>
    <dbReference type="NCBI Taxonomy" id="262320"/>
    <lineage>
        <taxon>Bacteria</taxon>
        <taxon>Pseudomonadati</taxon>
        <taxon>Bacteroidota</taxon>
        <taxon>Flavobacteriia</taxon>
        <taxon>Flavobacteriales</taxon>
        <taxon>Flavobacteriaceae</taxon>
        <taxon>Flavobacterium</taxon>
    </lineage>
</organism>
<keyword evidence="6" id="KW-0560">Oxidoreductase</keyword>
<keyword evidence="6" id="KW-0521">NADP</keyword>
<dbReference type="EMBL" id="MUGV01000007">
    <property type="protein sequence ID" value="OXA81450.1"/>
    <property type="molecule type" value="Genomic_DNA"/>
</dbReference>
<dbReference type="Gene3D" id="3.90.25.10">
    <property type="entry name" value="UDP-galactose 4-epimerase, domain 1"/>
    <property type="match status" value="1"/>
</dbReference>
<name>A0ABX4BUF3_FLAFR</name>
<evidence type="ECO:0000256" key="3">
    <source>
        <dbReference type="ARBA" id="ARBA00012929"/>
    </source>
</evidence>
<dbReference type="Gene3D" id="3.40.50.720">
    <property type="entry name" value="NAD(P)-binding Rossmann-like Domain"/>
    <property type="match status" value="1"/>
</dbReference>
<feature type="domain" description="RmlD-like substrate binding" evidence="7">
    <location>
        <begin position="3"/>
        <end position="279"/>
    </location>
</feature>
<dbReference type="EC" id="1.1.1.133" evidence="3 6"/>
<dbReference type="RefSeq" id="WP_074659410.1">
    <property type="nucleotide sequence ID" value="NZ_MUGV01000007.1"/>
</dbReference>
<evidence type="ECO:0000256" key="1">
    <source>
        <dbReference type="ARBA" id="ARBA00004781"/>
    </source>
</evidence>
<gene>
    <name evidence="8" type="ORF">B0A65_04115</name>
</gene>
<dbReference type="PANTHER" id="PTHR10491">
    <property type="entry name" value="DTDP-4-DEHYDRORHAMNOSE REDUCTASE"/>
    <property type="match status" value="1"/>
</dbReference>
<dbReference type="SUPFAM" id="SSF51735">
    <property type="entry name" value="NAD(P)-binding Rossmann-fold domains"/>
    <property type="match status" value="1"/>
</dbReference>
<dbReference type="InterPro" id="IPR029903">
    <property type="entry name" value="RmlD-like-bd"/>
</dbReference>
<comment type="similarity">
    <text evidence="2 6">Belongs to the dTDP-4-dehydrorhamnose reductase family.</text>
</comment>
<dbReference type="InterPro" id="IPR036291">
    <property type="entry name" value="NAD(P)-bd_dom_sf"/>
</dbReference>
<evidence type="ECO:0000256" key="2">
    <source>
        <dbReference type="ARBA" id="ARBA00010944"/>
    </source>
</evidence>
<comment type="catalytic activity">
    <reaction evidence="5">
        <text>dTDP-beta-L-rhamnose + NADP(+) = dTDP-4-dehydro-beta-L-rhamnose + NADPH + H(+)</text>
        <dbReference type="Rhea" id="RHEA:21796"/>
        <dbReference type="ChEBI" id="CHEBI:15378"/>
        <dbReference type="ChEBI" id="CHEBI:57510"/>
        <dbReference type="ChEBI" id="CHEBI:57783"/>
        <dbReference type="ChEBI" id="CHEBI:58349"/>
        <dbReference type="ChEBI" id="CHEBI:62830"/>
        <dbReference type="EC" id="1.1.1.133"/>
    </reaction>
</comment>
<dbReference type="InterPro" id="IPR005913">
    <property type="entry name" value="dTDP_dehydrorham_reduct"/>
</dbReference>
<evidence type="ECO:0000313" key="8">
    <source>
        <dbReference type="EMBL" id="OXA81450.1"/>
    </source>
</evidence>
<keyword evidence="9" id="KW-1185">Reference proteome</keyword>
<evidence type="ECO:0000256" key="6">
    <source>
        <dbReference type="RuleBase" id="RU364082"/>
    </source>
</evidence>
<reference evidence="8 9" key="1">
    <citation type="submission" date="2016-11" db="EMBL/GenBank/DDBJ databases">
        <title>Whole genomes of Flavobacteriaceae.</title>
        <authorList>
            <person name="Stine C."/>
            <person name="Li C."/>
            <person name="Tadesse D."/>
        </authorList>
    </citation>
    <scope>NUCLEOTIDE SEQUENCE [LARGE SCALE GENOMIC DNA]</scope>
    <source>
        <strain evidence="8 9">DSM 15937</strain>
    </source>
</reference>
<evidence type="ECO:0000313" key="9">
    <source>
        <dbReference type="Proteomes" id="UP000198382"/>
    </source>
</evidence>
<evidence type="ECO:0000259" key="7">
    <source>
        <dbReference type="Pfam" id="PF04321"/>
    </source>
</evidence>
<dbReference type="NCBIfam" id="TIGR01214">
    <property type="entry name" value="rmlD"/>
    <property type="match status" value="1"/>
</dbReference>
<dbReference type="CDD" id="cd05254">
    <property type="entry name" value="dTDP_HR_like_SDR_e"/>
    <property type="match status" value="1"/>
</dbReference>
<dbReference type="Pfam" id="PF04321">
    <property type="entry name" value="RmlD_sub_bind"/>
    <property type="match status" value="1"/>
</dbReference>
<sequence length="281" mass="31627">MKKILVTGANGQLGSELSVLAANYPKYEWIFADRTKVTLDNLDLLQFQLNEINPDIIFNCGAYTAVDKAETEKELAFTINYSAIEVIAKYAKKNTVKLIHISTDYVFDGSSSVALNEEAETNPINIYGESKRAGEIACLKENPDSIIIRTSWVYSKFGNNFVKTMQRLMQERDEINVVNDQIGSPTYAADLAQAMITVLQSPNWISGIYNYSNEGEISWYEFALAIKEFGGYNCKVGGIASASYPTPAKRPEFSLLDKKKIREIYNLEIPNYKESLKKIFI</sequence>
<protein>
    <recommendedName>
        <fullName evidence="4 6">dTDP-4-dehydrorhamnose reductase</fullName>
        <ecNumber evidence="3 6">1.1.1.133</ecNumber>
    </recommendedName>
</protein>
<comment type="pathway">
    <text evidence="1 6">Carbohydrate biosynthesis; dTDP-L-rhamnose biosynthesis.</text>
</comment>
<proteinExistence type="inferred from homology"/>
<evidence type="ECO:0000256" key="5">
    <source>
        <dbReference type="ARBA" id="ARBA00048200"/>
    </source>
</evidence>
<evidence type="ECO:0000256" key="4">
    <source>
        <dbReference type="ARBA" id="ARBA00017099"/>
    </source>
</evidence>
<accession>A0ABX4BUF3</accession>
<dbReference type="PANTHER" id="PTHR10491:SF4">
    <property type="entry name" value="METHIONINE ADENOSYLTRANSFERASE 2 SUBUNIT BETA"/>
    <property type="match status" value="1"/>
</dbReference>
<comment type="caution">
    <text evidence="8">The sequence shown here is derived from an EMBL/GenBank/DDBJ whole genome shotgun (WGS) entry which is preliminary data.</text>
</comment>